<proteinExistence type="predicted"/>
<dbReference type="SUPFAM" id="SSF53335">
    <property type="entry name" value="S-adenosyl-L-methionine-dependent methyltransferases"/>
    <property type="match status" value="1"/>
</dbReference>
<dbReference type="OrthoDB" id="4134439at2"/>
<name>A0A5B2XFN0_9PSEU</name>
<dbReference type="AlphaFoldDB" id="A0A5B2XFN0"/>
<dbReference type="Pfam" id="PF04672">
    <property type="entry name" value="Methyltransf_19"/>
    <property type="match status" value="1"/>
</dbReference>
<dbReference type="InterPro" id="IPR006764">
    <property type="entry name" value="SAM_dep_MeTrfase_SAV2177_type"/>
</dbReference>
<protein>
    <recommendedName>
        <fullName evidence="3">S-adenosyl methyltransferase</fullName>
    </recommendedName>
</protein>
<comment type="caution">
    <text evidence="1">The sequence shown here is derived from an EMBL/GenBank/DDBJ whole genome shotgun (WGS) entry which is preliminary data.</text>
</comment>
<dbReference type="RefSeq" id="WP_149850322.1">
    <property type="nucleotide sequence ID" value="NZ_VUOB01000026.1"/>
</dbReference>
<dbReference type="PIRSF" id="PIRSF017393">
    <property type="entry name" value="MTase_SAV2177"/>
    <property type="match status" value="1"/>
</dbReference>
<dbReference type="Proteomes" id="UP000323454">
    <property type="component" value="Unassembled WGS sequence"/>
</dbReference>
<sequence length="274" mass="29657">MTELSSWLPAGVDTSRPSAARAYDAFLGGAHNLPVDREFVRQAEVVFPGVAKACQANRAFLRRTVEYMVRTGIRQFIDLGSGIPTVANVHEVAQEADPACRVVYVDNEAVAVAHSRLMLRDNPNAAIVEADLRSPATILAATETRRLINFDEPVGLLMVATLHFVPDEDDPAALVSEYRAALAPGSHLVVSHATAESRPEEMGALEALYATSSNPAVARSTDWITSLFGTFELVEPGAVFVPEWCVDGTVCPSYPEHFIFFGGVGRKPEHGLVR</sequence>
<evidence type="ECO:0008006" key="3">
    <source>
        <dbReference type="Google" id="ProtNLM"/>
    </source>
</evidence>
<evidence type="ECO:0000313" key="2">
    <source>
        <dbReference type="Proteomes" id="UP000323454"/>
    </source>
</evidence>
<dbReference type="Gene3D" id="3.40.50.150">
    <property type="entry name" value="Vaccinia Virus protein VP39"/>
    <property type="match status" value="1"/>
</dbReference>
<reference evidence="1 2" key="1">
    <citation type="submission" date="2019-09" db="EMBL/GenBank/DDBJ databases">
        <title>Goodfellowia gen. nov., a new genus of the Pseudonocardineae related to Actinoalloteichus, containing Goodfellowia coeruleoviolacea gen. nov., comb. nov. gen. nov., comb. nov.</title>
        <authorList>
            <person name="Labeda D."/>
        </authorList>
    </citation>
    <scope>NUCLEOTIDE SEQUENCE [LARGE SCALE GENOMIC DNA]</scope>
    <source>
        <strain evidence="1 2">AN110305</strain>
    </source>
</reference>
<dbReference type="EMBL" id="VUOB01000026">
    <property type="protein sequence ID" value="KAA2261701.1"/>
    <property type="molecule type" value="Genomic_DNA"/>
</dbReference>
<reference evidence="1 2" key="2">
    <citation type="submission" date="2019-09" db="EMBL/GenBank/DDBJ databases">
        <authorList>
            <person name="Jin C."/>
        </authorList>
    </citation>
    <scope>NUCLEOTIDE SEQUENCE [LARGE SCALE GENOMIC DNA]</scope>
    <source>
        <strain evidence="1 2">AN110305</strain>
    </source>
</reference>
<gene>
    <name evidence="1" type="ORF">F0L68_15755</name>
</gene>
<accession>A0A5B2XFN0</accession>
<organism evidence="1 2">
    <name type="scientific">Solihabitans fulvus</name>
    <dbReference type="NCBI Taxonomy" id="1892852"/>
    <lineage>
        <taxon>Bacteria</taxon>
        <taxon>Bacillati</taxon>
        <taxon>Actinomycetota</taxon>
        <taxon>Actinomycetes</taxon>
        <taxon>Pseudonocardiales</taxon>
        <taxon>Pseudonocardiaceae</taxon>
        <taxon>Solihabitans</taxon>
    </lineage>
</organism>
<keyword evidence="2" id="KW-1185">Reference proteome</keyword>
<evidence type="ECO:0000313" key="1">
    <source>
        <dbReference type="EMBL" id="KAA2261701.1"/>
    </source>
</evidence>
<dbReference type="InterPro" id="IPR029063">
    <property type="entry name" value="SAM-dependent_MTases_sf"/>
</dbReference>